<comment type="caution">
    <text evidence="1">The sequence shown here is derived from an EMBL/GenBank/DDBJ whole genome shotgun (WGS) entry which is preliminary data.</text>
</comment>
<dbReference type="AlphaFoldDB" id="A0AAD9PXP3"/>
<sequence>MACPYPQSNYKFPTPPVINTQSVRLFTLSTGPWFRWLSAIEKLLLLAILFSESVCCLDALGIGHLTFISWWIRQPIGQFRILTVGLDLA</sequence>
<evidence type="ECO:0000313" key="2">
    <source>
        <dbReference type="Proteomes" id="UP001249851"/>
    </source>
</evidence>
<accession>A0AAD9PXP3</accession>
<keyword evidence="2" id="KW-1185">Reference proteome</keyword>
<proteinExistence type="predicted"/>
<protein>
    <submittedName>
        <fullName evidence="1">Uncharacterized protein</fullName>
    </submittedName>
</protein>
<gene>
    <name evidence="1" type="ORF">P5673_028329</name>
</gene>
<dbReference type="EMBL" id="JARQWQ010000104">
    <property type="protein sequence ID" value="KAK2550946.1"/>
    <property type="molecule type" value="Genomic_DNA"/>
</dbReference>
<reference evidence="1" key="1">
    <citation type="journal article" date="2023" name="G3 (Bethesda)">
        <title>Whole genome assembly and annotation of the endangered Caribbean coral Acropora cervicornis.</title>
        <authorList>
            <person name="Selwyn J.D."/>
            <person name="Vollmer S.V."/>
        </authorList>
    </citation>
    <scope>NUCLEOTIDE SEQUENCE</scope>
    <source>
        <strain evidence="1">K2</strain>
    </source>
</reference>
<organism evidence="1 2">
    <name type="scientific">Acropora cervicornis</name>
    <name type="common">Staghorn coral</name>
    <dbReference type="NCBI Taxonomy" id="6130"/>
    <lineage>
        <taxon>Eukaryota</taxon>
        <taxon>Metazoa</taxon>
        <taxon>Cnidaria</taxon>
        <taxon>Anthozoa</taxon>
        <taxon>Hexacorallia</taxon>
        <taxon>Scleractinia</taxon>
        <taxon>Astrocoeniina</taxon>
        <taxon>Acroporidae</taxon>
        <taxon>Acropora</taxon>
    </lineage>
</organism>
<name>A0AAD9PXP3_ACRCE</name>
<reference evidence="1" key="2">
    <citation type="journal article" date="2023" name="Science">
        <title>Genomic signatures of disease resistance in endangered staghorn corals.</title>
        <authorList>
            <person name="Vollmer S.V."/>
            <person name="Selwyn J.D."/>
            <person name="Despard B.A."/>
            <person name="Roesel C.L."/>
        </authorList>
    </citation>
    <scope>NUCLEOTIDE SEQUENCE</scope>
    <source>
        <strain evidence="1">K2</strain>
    </source>
</reference>
<evidence type="ECO:0000313" key="1">
    <source>
        <dbReference type="EMBL" id="KAK2550946.1"/>
    </source>
</evidence>
<dbReference type="Proteomes" id="UP001249851">
    <property type="component" value="Unassembled WGS sequence"/>
</dbReference>